<evidence type="ECO:0000259" key="2">
    <source>
        <dbReference type="Pfam" id="PF07883"/>
    </source>
</evidence>
<evidence type="ECO:0000313" key="4">
    <source>
        <dbReference type="Proteomes" id="UP001138961"/>
    </source>
</evidence>
<evidence type="ECO:0000256" key="1">
    <source>
        <dbReference type="SAM" id="MobiDB-lite"/>
    </source>
</evidence>
<dbReference type="Gene3D" id="2.60.120.10">
    <property type="entry name" value="Jelly Rolls"/>
    <property type="match status" value="1"/>
</dbReference>
<organism evidence="3 4">
    <name type="scientific">Loktanella gaetbuli</name>
    <dbReference type="NCBI Taxonomy" id="2881335"/>
    <lineage>
        <taxon>Bacteria</taxon>
        <taxon>Pseudomonadati</taxon>
        <taxon>Pseudomonadota</taxon>
        <taxon>Alphaproteobacteria</taxon>
        <taxon>Rhodobacterales</taxon>
        <taxon>Roseobacteraceae</taxon>
        <taxon>Loktanella</taxon>
    </lineage>
</organism>
<accession>A0ABS8BT30</accession>
<feature type="region of interest" description="Disordered" evidence="1">
    <location>
        <begin position="1"/>
        <end position="33"/>
    </location>
</feature>
<dbReference type="SUPFAM" id="SSF51182">
    <property type="entry name" value="RmlC-like cupins"/>
    <property type="match status" value="1"/>
</dbReference>
<dbReference type="RefSeq" id="WP_226747579.1">
    <property type="nucleotide sequence ID" value="NZ_JAJATZ010000002.1"/>
</dbReference>
<protein>
    <submittedName>
        <fullName evidence="3">Cupin domain-containing protein</fullName>
    </submittedName>
</protein>
<sequence>MTEDDYRDIARSQDYGTPQEVSIAPDTRRETHTHDQTSFVYVISGRFILNTAEGSPAYDPGDIVILPANIPHAEEAGPEGATILVARK</sequence>
<dbReference type="InterPro" id="IPR014710">
    <property type="entry name" value="RmlC-like_jellyroll"/>
</dbReference>
<name>A0ABS8BT30_9RHOB</name>
<feature type="domain" description="Cupin type-2" evidence="2">
    <location>
        <begin position="21"/>
        <end position="74"/>
    </location>
</feature>
<dbReference type="InterPro" id="IPR013096">
    <property type="entry name" value="Cupin_2"/>
</dbReference>
<comment type="caution">
    <text evidence="3">The sequence shown here is derived from an EMBL/GenBank/DDBJ whole genome shotgun (WGS) entry which is preliminary data.</text>
</comment>
<reference evidence="3" key="1">
    <citation type="submission" date="2021-10" db="EMBL/GenBank/DDBJ databases">
        <title>Loktanella gaetbuli sp. nov., isolated from a tidal flat.</title>
        <authorList>
            <person name="Park S."/>
            <person name="Yoon J.-H."/>
        </authorList>
    </citation>
    <scope>NUCLEOTIDE SEQUENCE</scope>
    <source>
        <strain evidence="3">TSTF-M6</strain>
    </source>
</reference>
<dbReference type="InterPro" id="IPR011051">
    <property type="entry name" value="RmlC_Cupin_sf"/>
</dbReference>
<dbReference type="Proteomes" id="UP001138961">
    <property type="component" value="Unassembled WGS sequence"/>
</dbReference>
<dbReference type="Pfam" id="PF07883">
    <property type="entry name" value="Cupin_2"/>
    <property type="match status" value="1"/>
</dbReference>
<proteinExistence type="predicted"/>
<evidence type="ECO:0000313" key="3">
    <source>
        <dbReference type="EMBL" id="MCB5198676.1"/>
    </source>
</evidence>
<keyword evidence="4" id="KW-1185">Reference proteome</keyword>
<dbReference type="EMBL" id="JAJATZ010000002">
    <property type="protein sequence ID" value="MCB5198676.1"/>
    <property type="molecule type" value="Genomic_DNA"/>
</dbReference>
<gene>
    <name evidence="3" type="ORF">LGQ03_05440</name>
</gene>